<gene>
    <name evidence="1" type="ORF">K3G42_013559</name>
</gene>
<proteinExistence type="predicted"/>
<evidence type="ECO:0000313" key="2">
    <source>
        <dbReference type="Proteomes" id="UP000827872"/>
    </source>
</evidence>
<organism evidence="1 2">
    <name type="scientific">Sphaerodactylus townsendi</name>
    <dbReference type="NCBI Taxonomy" id="933632"/>
    <lineage>
        <taxon>Eukaryota</taxon>
        <taxon>Metazoa</taxon>
        <taxon>Chordata</taxon>
        <taxon>Craniata</taxon>
        <taxon>Vertebrata</taxon>
        <taxon>Euteleostomi</taxon>
        <taxon>Lepidosauria</taxon>
        <taxon>Squamata</taxon>
        <taxon>Bifurcata</taxon>
        <taxon>Gekkota</taxon>
        <taxon>Sphaerodactylidae</taxon>
        <taxon>Sphaerodactylus</taxon>
    </lineage>
</organism>
<keyword evidence="2" id="KW-1185">Reference proteome</keyword>
<evidence type="ECO:0000313" key="1">
    <source>
        <dbReference type="EMBL" id="KAH7989721.1"/>
    </source>
</evidence>
<comment type="caution">
    <text evidence="1">The sequence shown here is derived from an EMBL/GenBank/DDBJ whole genome shotgun (WGS) entry which is preliminary data.</text>
</comment>
<protein>
    <submittedName>
        <fullName evidence="1">Uncharacterized protein</fullName>
    </submittedName>
</protein>
<dbReference type="EMBL" id="CM037627">
    <property type="protein sequence ID" value="KAH7989721.1"/>
    <property type="molecule type" value="Genomic_DNA"/>
</dbReference>
<name>A0ACB8EC05_9SAUR</name>
<accession>A0ACB8EC05</accession>
<sequence>MGSSVILSYRKPYVGCLEQQKSFDEAALQVQQAFQTSISMAFNILGLEHLQKRQHTAAFHFFKLAADQNYPKAQFNVGLCYEHGRGTKKDMAKAILYYQRAAHQGHTMAQYRYAKWLLRSWPKVEEDSSVQEAVDLLGRAAAAGLTQAQVYLGVLCLKGLKTGRKTAMKYVPVAVQRKDSFSRIPLDLCYEKAFGPLQNHQAAEKRNKQAEASGSKPAQESVPATAQQQIAGMQSQHRFAVAPRPFFSSPCLQSLSQPPIAHAGPPVLDLIHSQSTGNLRDVTCLPQPAFPDCFPLSLRPLAWSRGIAIG</sequence>
<dbReference type="Proteomes" id="UP000827872">
    <property type="component" value="Linkage Group LG14"/>
</dbReference>
<reference evidence="1" key="1">
    <citation type="submission" date="2021-08" db="EMBL/GenBank/DDBJ databases">
        <title>The first chromosome-level gecko genome reveals the dynamic sex chromosomes of Neotropical dwarf geckos (Sphaerodactylidae: Sphaerodactylus).</title>
        <authorList>
            <person name="Pinto B.J."/>
            <person name="Keating S.E."/>
            <person name="Gamble T."/>
        </authorList>
    </citation>
    <scope>NUCLEOTIDE SEQUENCE</scope>
    <source>
        <strain evidence="1">TG3544</strain>
    </source>
</reference>